<feature type="signal peptide" evidence="3">
    <location>
        <begin position="1"/>
        <end position="24"/>
    </location>
</feature>
<dbReference type="InterPro" id="IPR013517">
    <property type="entry name" value="FG-GAP"/>
</dbReference>
<dbReference type="EMBL" id="BAAASJ010000033">
    <property type="protein sequence ID" value="GAA2636708.1"/>
    <property type="molecule type" value="Genomic_DNA"/>
</dbReference>
<dbReference type="InterPro" id="IPR028994">
    <property type="entry name" value="Integrin_alpha_N"/>
</dbReference>
<proteinExistence type="predicted"/>
<gene>
    <name evidence="4" type="ORF">GCM10010307_33780</name>
</gene>
<sequence>MRATSGARGAVLVACAVLLGAAVAGCEAVGGGSGAGGSRSTGPGAPSAPTPPDATSPSTGFTLGAPAQGPDRPAAGQPQDRPREGDLNGDGYDDVALARTGAVYVVYGSADGPGPRTRTTLAVGGGHPGRDADNMPRLHRADLDGDGFTDLLVTVNDGKQYALWGGARGITGIRQLAIGGEALRELGPAGGDFGSVADFDGDGSGDVFRLGRPGGSAGVVFHGPFDRRTGKPARQAELTGPVPAESAPYQSTSEDYDGDGRAELTVWFEWTDPDSEGDGDLSVRGVHHFRGTARGLVRAQESEQGEEFAGHPGDVDGDGDDELYKASFSAYDQKITISVNSAPGKASYAPPVTLTDLPGLNSRCCGGTEGRAVGDVTGDGRPDLVLSAPAINSAHGLVFLIPDIAHVTTATTPQAVDLESTGVDGENRDPGEGDKQYIRHRLISKPPLLDVNGDDRLDVIAASGNRRSEDGSATRRTTGFWVFPGSPDGLNTSASRHITEEDLDLE</sequence>
<dbReference type="Gene3D" id="2.130.10.130">
    <property type="entry name" value="Integrin alpha, N-terminal"/>
    <property type="match status" value="2"/>
</dbReference>
<protein>
    <submittedName>
        <fullName evidence="4">FG-GAP-like repeat-containing protein</fullName>
    </submittedName>
</protein>
<feature type="region of interest" description="Disordered" evidence="2">
    <location>
        <begin position="300"/>
        <end position="320"/>
    </location>
</feature>
<dbReference type="SUPFAM" id="SSF69318">
    <property type="entry name" value="Integrin alpha N-terminal domain"/>
    <property type="match status" value="1"/>
</dbReference>
<feature type="chain" id="PRO_5045983981" evidence="3">
    <location>
        <begin position="25"/>
        <end position="506"/>
    </location>
</feature>
<feature type="compositionally biased region" description="Gly residues" evidence="2">
    <location>
        <begin position="30"/>
        <end position="39"/>
    </location>
</feature>
<feature type="region of interest" description="Disordered" evidence="2">
    <location>
        <begin position="116"/>
        <end position="136"/>
    </location>
</feature>
<reference evidence="4 5" key="1">
    <citation type="journal article" date="2019" name="Int. J. Syst. Evol. Microbiol.">
        <title>The Global Catalogue of Microorganisms (GCM) 10K type strain sequencing project: providing services to taxonomists for standard genome sequencing and annotation.</title>
        <authorList>
            <consortium name="The Broad Institute Genomics Platform"/>
            <consortium name="The Broad Institute Genome Sequencing Center for Infectious Disease"/>
            <person name="Wu L."/>
            <person name="Ma J."/>
        </authorList>
    </citation>
    <scope>NUCLEOTIDE SEQUENCE [LARGE SCALE GENOMIC DNA]</scope>
    <source>
        <strain evidence="4 5">JCM 4524</strain>
    </source>
</reference>
<keyword evidence="1 3" id="KW-0732">Signal</keyword>
<dbReference type="PANTHER" id="PTHR13412:SF0">
    <property type="entry name" value="T-CELL IMMUNOMODULATORY PROTEIN"/>
    <property type="match status" value="1"/>
</dbReference>
<evidence type="ECO:0000313" key="5">
    <source>
        <dbReference type="Proteomes" id="UP001500151"/>
    </source>
</evidence>
<dbReference type="RefSeq" id="WP_344390918.1">
    <property type="nucleotide sequence ID" value="NZ_BAAASJ010000033.1"/>
</dbReference>
<comment type="caution">
    <text evidence="4">The sequence shown here is derived from an EMBL/GenBank/DDBJ whole genome shotgun (WGS) entry which is preliminary data.</text>
</comment>
<feature type="region of interest" description="Disordered" evidence="2">
    <location>
        <begin position="223"/>
        <end position="257"/>
    </location>
</feature>
<feature type="region of interest" description="Disordered" evidence="2">
    <location>
        <begin position="30"/>
        <end position="92"/>
    </location>
</feature>
<accession>A0ABN3QVV9</accession>
<dbReference type="PANTHER" id="PTHR13412">
    <property type="entry name" value="T-CELL IMMUNOMODULATORY PROTEIN HOMOLOG"/>
    <property type="match status" value="1"/>
</dbReference>
<dbReference type="Proteomes" id="UP001500151">
    <property type="component" value="Unassembled WGS sequence"/>
</dbReference>
<evidence type="ECO:0000313" key="4">
    <source>
        <dbReference type="EMBL" id="GAA2636708.1"/>
    </source>
</evidence>
<keyword evidence="5" id="KW-1185">Reference proteome</keyword>
<evidence type="ECO:0000256" key="1">
    <source>
        <dbReference type="ARBA" id="ARBA00022729"/>
    </source>
</evidence>
<dbReference type="InterPro" id="IPR024881">
    <property type="entry name" value="Tip"/>
</dbReference>
<evidence type="ECO:0000256" key="2">
    <source>
        <dbReference type="SAM" id="MobiDB-lite"/>
    </source>
</evidence>
<dbReference type="Pfam" id="PF13517">
    <property type="entry name" value="FG-GAP_3"/>
    <property type="match status" value="2"/>
</dbReference>
<organism evidence="4 5">
    <name type="scientific">Streptomyces vastus</name>
    <dbReference type="NCBI Taxonomy" id="285451"/>
    <lineage>
        <taxon>Bacteria</taxon>
        <taxon>Bacillati</taxon>
        <taxon>Actinomycetota</taxon>
        <taxon>Actinomycetes</taxon>
        <taxon>Kitasatosporales</taxon>
        <taxon>Streptomycetaceae</taxon>
        <taxon>Streptomyces</taxon>
    </lineage>
</organism>
<dbReference type="PROSITE" id="PS51257">
    <property type="entry name" value="PROKAR_LIPOPROTEIN"/>
    <property type="match status" value="1"/>
</dbReference>
<name>A0ABN3QVV9_9ACTN</name>
<evidence type="ECO:0000256" key="3">
    <source>
        <dbReference type="SAM" id="SignalP"/>
    </source>
</evidence>